<keyword evidence="2" id="KW-1185">Reference proteome</keyword>
<protein>
    <submittedName>
        <fullName evidence="1">Uncharacterized protein</fullName>
    </submittedName>
</protein>
<sequence>MKIKVKTKIKMKTPQGGTLVERTYRSVVNSALASSLAATRAEMPYRRCGRRSRVPSNDRASCTYDRSISIDRRGACHDLPSIAGDRLTGRWVWEVDECRDGGAGDPKSQEISLESGTDFFGRRLDDRACEVIPGAHASFELHENRVGFLRTDTRESFAALDRSTLQIQGSELKIGRRNSRGHACSLVPSRVPSRASGARVVDRQFYEWGPHVVRTLPRYAAYRFREAVR</sequence>
<dbReference type="Proteomes" id="UP000078541">
    <property type="component" value="Unassembled WGS sequence"/>
</dbReference>
<evidence type="ECO:0000313" key="2">
    <source>
        <dbReference type="Proteomes" id="UP000078541"/>
    </source>
</evidence>
<gene>
    <name evidence="1" type="ORF">ALC56_07354</name>
</gene>
<organism evidence="1 2">
    <name type="scientific">Trachymyrmex septentrionalis</name>
    <dbReference type="NCBI Taxonomy" id="34720"/>
    <lineage>
        <taxon>Eukaryota</taxon>
        <taxon>Metazoa</taxon>
        <taxon>Ecdysozoa</taxon>
        <taxon>Arthropoda</taxon>
        <taxon>Hexapoda</taxon>
        <taxon>Insecta</taxon>
        <taxon>Pterygota</taxon>
        <taxon>Neoptera</taxon>
        <taxon>Endopterygota</taxon>
        <taxon>Hymenoptera</taxon>
        <taxon>Apocrita</taxon>
        <taxon>Aculeata</taxon>
        <taxon>Formicoidea</taxon>
        <taxon>Formicidae</taxon>
        <taxon>Myrmicinae</taxon>
        <taxon>Trachymyrmex</taxon>
    </lineage>
</organism>
<evidence type="ECO:0000313" key="1">
    <source>
        <dbReference type="EMBL" id="KYN38314.1"/>
    </source>
</evidence>
<name>A0A195FE66_9HYME</name>
<proteinExistence type="predicted"/>
<dbReference type="AlphaFoldDB" id="A0A195FE66"/>
<dbReference type="EMBL" id="KQ981673">
    <property type="protein sequence ID" value="KYN38314.1"/>
    <property type="molecule type" value="Genomic_DNA"/>
</dbReference>
<accession>A0A195FE66</accession>
<reference evidence="1 2" key="1">
    <citation type="submission" date="2016-03" db="EMBL/GenBank/DDBJ databases">
        <title>Trachymyrmex septentrionalis WGS genome.</title>
        <authorList>
            <person name="Nygaard S."/>
            <person name="Hu H."/>
            <person name="Boomsma J."/>
            <person name="Zhang G."/>
        </authorList>
    </citation>
    <scope>NUCLEOTIDE SEQUENCE [LARGE SCALE GENOMIC DNA]</scope>
    <source>
        <strain evidence="1">Tsep2-gDNA-1</strain>
        <tissue evidence="1">Whole body</tissue>
    </source>
</reference>